<proteinExistence type="predicted"/>
<dbReference type="EMBL" id="LLYW01000045">
    <property type="protein sequence ID" value="KUH31868.1"/>
    <property type="molecule type" value="Genomic_DNA"/>
</dbReference>
<comment type="caution">
    <text evidence="2">The sequence shown here is derived from an EMBL/GenBank/DDBJ whole genome shotgun (WGS) entry which is preliminary data.</text>
</comment>
<dbReference type="OrthoDB" id="96601at2157"/>
<protein>
    <submittedName>
        <fullName evidence="2">Uncharacterized protein</fullName>
    </submittedName>
</protein>
<dbReference type="STRING" id="227598.APY94_11515"/>
<dbReference type="RefSeq" id="WP_058939769.1">
    <property type="nucleotide sequence ID" value="NZ_LLYW01000045.1"/>
</dbReference>
<reference evidence="2 3" key="1">
    <citation type="submission" date="2015-10" db="EMBL/GenBank/DDBJ databases">
        <title>Draft genome sequence of Thermococcus celericrescens strain DSM 17994.</title>
        <authorList>
            <person name="Hong S.-J."/>
            <person name="Park C.-E."/>
            <person name="Shin J.-H."/>
        </authorList>
    </citation>
    <scope>NUCLEOTIDE SEQUENCE [LARGE SCALE GENOMIC DNA]</scope>
    <source>
        <strain evidence="2 3">DSM 17994</strain>
    </source>
</reference>
<dbReference type="Proteomes" id="UP000053462">
    <property type="component" value="Unassembled WGS sequence"/>
</dbReference>
<evidence type="ECO:0000313" key="3">
    <source>
        <dbReference type="Proteomes" id="UP000053462"/>
    </source>
</evidence>
<dbReference type="AlphaFoldDB" id="A0A100XVW5"/>
<feature type="coiled-coil region" evidence="1">
    <location>
        <begin position="192"/>
        <end position="226"/>
    </location>
</feature>
<sequence length="402" mass="45727">MKGIKGFALALAMLLLGSVIPLGLAESNNTTGSYTGVVMDNSTREMVIAGQLIDQLQRLGKFAEDKIEPIKDKLPENSTILTHYELAEDYKEKAVSEYEAGDYYNSILDSLTAMHHYKVALSALKEAKEKVQDVGERIKMEIERMTEYFRFVEKTIRLAENQGIDVSNLTALYNETRDAYKVVLDDLKAGDYEKAKADYEVAKEKKALLDEELRKVREELAYANAEEIVKDFLIKGEKGMEIAQKAIEVGEQNGYNVTELQERLNAFSEVYSQVKALADEGKWEDALTVMKDNRETIVEFHNAVEFVLRKVRERELDEKLKDVRAFLREMNDRIQKDAKALRELKSRGVDTTRAEVQLKVAAQELRIGVELLKAKKPLQAKAHFAIALDMLHKIDEFILAHS</sequence>
<keyword evidence="3" id="KW-1185">Reference proteome</keyword>
<keyword evidence="1" id="KW-0175">Coiled coil</keyword>
<evidence type="ECO:0000256" key="1">
    <source>
        <dbReference type="SAM" id="Coils"/>
    </source>
</evidence>
<accession>A0A100XVW5</accession>
<evidence type="ECO:0000313" key="2">
    <source>
        <dbReference type="EMBL" id="KUH31868.1"/>
    </source>
</evidence>
<organism evidence="2 3">
    <name type="scientific">Thermococcus celericrescens</name>
    <dbReference type="NCBI Taxonomy" id="227598"/>
    <lineage>
        <taxon>Archaea</taxon>
        <taxon>Methanobacteriati</taxon>
        <taxon>Methanobacteriota</taxon>
        <taxon>Thermococci</taxon>
        <taxon>Thermococcales</taxon>
        <taxon>Thermococcaceae</taxon>
        <taxon>Thermococcus</taxon>
    </lineage>
</organism>
<gene>
    <name evidence="2" type="ORF">APY94_11515</name>
</gene>
<name>A0A100XVW5_9EURY</name>